<comment type="subcellular location">
    <subcellularLocation>
        <location evidence="1">Membrane</location>
        <topology evidence="1">Single-pass membrane protein</topology>
    </subcellularLocation>
</comment>
<sequence length="1342" mass="148144">MSKKWVFSIFFVLLALTVSVHFFLQSPFFSKKIVGFVETTLEKSLGKKVQVSHAQLDILSASLSLEGLSVQRNLNDQNPLLFTKSLRVFFDITSLFTEVLVIRKVTIDAPEIVLTDALIAEISALKKSLPGNKSEIKNPSTPALVLRKIQINSGEISYIGEGTLKGASLSGLALEINPDLNMRHFELGLIAKAGTFSTQGFNKKIDQFEVEIEVNNNKISLKKGKISSGKTELSTHGTIDFSQEKPFSIVVDLRLPLDSELTSVLGPGIEKYLSTQAFSGDLIFSGQMTGTIPDLMFEGTLALPSLSAQQEKIGTLETKLVYDRNQVTLSDISGTLFSGTFSGALKTTLPGQNLEIEGEVTPGLQAALQYNNLPADRLTEILPLFYDKETMPSLKGLFLSGAVNLSLPKMRVQDLQAQGTVSSQRLPLFAPPLSKDAKVLQKTVALFKTGKIRWLWSSGGLVINQATLDFPDLQLALHGQWHPSKGYAFETALVSREIEEVAHTLHLPLTGRLHVNGLLSKYQDAPAFEGILLAESGTLKGQSFHSFISEITLQNKTLAIKKAVLNIPAKNEIKKFPSPAGLYTATGLIHFDLPKQPRFDVKVEVKDGNPQEVFRFLNLKIPLYTRANGTVLIQGEPKSFFVKGPLTLSRGSLYGETFDQGSLDLTVTEKEVLFENVILVHKKSILSGKGGIAYNETYWFSLKGDHLQVQDTAFLHWMPQSLRAQLGLVVSGRGSFLEPQLRFIVAVKNLSYGDLQGVRGTIKADWVNRTVDFEATFPKNKISASGTVQLKPSYPFSFNSEFFAFQIDPLFRGRGTGPMEDMQVRASGKLRGSGLLFDWERLNLSGHLDTVTADFGGYRLENSGRLPILARNGIFVFQNARFKGENTELALNGNLKVLKKWNLFLKGEADLNLVTFFSKKIASGKGTAHLDLAVSDAWFSPQLRGELSINAGKFRTASLSQSIEVTDLSILFNERQLILENLQGRIGGGNFHATGQAGLSGFKVNDFGFLLELGKVRLDLAKNLPATISGELFFQKKALEQTLKGDLRIKNVTYEKKMNLRQFVLDFTKKNRNDLSEETPIIGRTKINIHLFGDKELWIANNLAKIPLAVDLLLKGSFDQPRLLGRIDIAGGDIYFRHNTFKIVSGAVNFLNPEEIDPNFELTARTDVRNISTDRIYTIDLNLAGTLSQVTLTWNAFPSLSDTDILSLLAIRKTTADLALGKRRGAGTEATNFIVTEFLAEPVDQITGIVGEPVEQITGIDNIRVEPSIGGTNASATVGTRLTAEKRLMNDRLVVIYTTTLDASEEEVIRMVYEVNKHISLVGKREEDGQLGGDIRFRFEIR</sequence>
<dbReference type="PANTHER" id="PTHR30441">
    <property type="entry name" value="DUF748 DOMAIN-CONTAINING PROTEIN"/>
    <property type="match status" value="1"/>
</dbReference>
<dbReference type="GO" id="GO:0005886">
    <property type="term" value="C:plasma membrane"/>
    <property type="evidence" value="ECO:0007669"/>
    <property type="project" value="InterPro"/>
</dbReference>
<keyword evidence="4" id="KW-0472">Membrane</keyword>
<dbReference type="Pfam" id="PF04357">
    <property type="entry name" value="TamB"/>
    <property type="match status" value="1"/>
</dbReference>
<protein>
    <recommendedName>
        <fullName evidence="5">Translocation and assembly module TamB C-terminal domain-containing protein</fullName>
    </recommendedName>
</protein>
<evidence type="ECO:0000256" key="1">
    <source>
        <dbReference type="ARBA" id="ARBA00004167"/>
    </source>
</evidence>
<dbReference type="GO" id="GO:0009306">
    <property type="term" value="P:protein secretion"/>
    <property type="evidence" value="ECO:0007669"/>
    <property type="project" value="InterPro"/>
</dbReference>
<evidence type="ECO:0000256" key="3">
    <source>
        <dbReference type="ARBA" id="ARBA00022989"/>
    </source>
</evidence>
<keyword evidence="2" id="KW-0812">Transmembrane</keyword>
<accession>A0A3B1C682</accession>
<evidence type="ECO:0000256" key="4">
    <source>
        <dbReference type="ARBA" id="ARBA00023136"/>
    </source>
</evidence>
<dbReference type="InterPro" id="IPR008023">
    <property type="entry name" value="DUF748"/>
</dbReference>
<dbReference type="Pfam" id="PF05359">
    <property type="entry name" value="DUF748"/>
    <property type="match status" value="1"/>
</dbReference>
<dbReference type="EMBL" id="UOGF01000006">
    <property type="protein sequence ID" value="VAX26026.1"/>
    <property type="molecule type" value="Genomic_DNA"/>
</dbReference>
<feature type="domain" description="Translocation and assembly module TamB C-terminal" evidence="5">
    <location>
        <begin position="981"/>
        <end position="1340"/>
    </location>
</feature>
<keyword evidence="3" id="KW-1133">Transmembrane helix</keyword>
<evidence type="ECO:0000313" key="6">
    <source>
        <dbReference type="EMBL" id="VAX26026.1"/>
    </source>
</evidence>
<name>A0A3B1C682_9ZZZZ</name>
<dbReference type="InterPro" id="IPR052894">
    <property type="entry name" value="AsmA-related"/>
</dbReference>
<dbReference type="GO" id="GO:0090313">
    <property type="term" value="P:regulation of protein targeting to membrane"/>
    <property type="evidence" value="ECO:0007669"/>
    <property type="project" value="TreeGrafter"/>
</dbReference>
<organism evidence="6">
    <name type="scientific">hydrothermal vent metagenome</name>
    <dbReference type="NCBI Taxonomy" id="652676"/>
    <lineage>
        <taxon>unclassified sequences</taxon>
        <taxon>metagenomes</taxon>
        <taxon>ecological metagenomes</taxon>
    </lineage>
</organism>
<evidence type="ECO:0000259" key="5">
    <source>
        <dbReference type="Pfam" id="PF04357"/>
    </source>
</evidence>
<reference evidence="6" key="1">
    <citation type="submission" date="2018-06" db="EMBL/GenBank/DDBJ databases">
        <authorList>
            <person name="Zhirakovskaya E."/>
        </authorList>
    </citation>
    <scope>NUCLEOTIDE SEQUENCE</scope>
</reference>
<dbReference type="InterPro" id="IPR007452">
    <property type="entry name" value="TamB_C"/>
</dbReference>
<evidence type="ECO:0000256" key="2">
    <source>
        <dbReference type="ARBA" id="ARBA00022692"/>
    </source>
</evidence>
<proteinExistence type="predicted"/>
<gene>
    <name evidence="6" type="ORF">MNBD_NITROSPIRAE01-1780</name>
</gene>
<dbReference type="PANTHER" id="PTHR30441:SF4">
    <property type="entry name" value="PROTEIN ASMA"/>
    <property type="match status" value="1"/>
</dbReference>